<keyword evidence="5 7" id="KW-1133">Transmembrane helix</keyword>
<keyword evidence="3" id="KW-1003">Cell membrane</keyword>
<dbReference type="InterPro" id="IPR000515">
    <property type="entry name" value="MetI-like"/>
</dbReference>
<dbReference type="PROSITE" id="PS50928">
    <property type="entry name" value="ABC_TM1"/>
    <property type="match status" value="1"/>
</dbReference>
<keyword evidence="6 7" id="KW-0472">Membrane</keyword>
<dbReference type="AlphaFoldDB" id="A0A540VB76"/>
<comment type="similarity">
    <text evidence="7">Belongs to the binding-protein-dependent transport system permease family.</text>
</comment>
<dbReference type="SUPFAM" id="SSF161098">
    <property type="entry name" value="MetI-like"/>
    <property type="match status" value="1"/>
</dbReference>
<dbReference type="FunCoup" id="A0A540VB76">
    <property type="interactions" value="2"/>
</dbReference>
<dbReference type="PANTHER" id="PTHR30151:SF20">
    <property type="entry name" value="ABC TRANSPORTER PERMEASE PROTEIN HI_0355-RELATED"/>
    <property type="match status" value="1"/>
</dbReference>
<evidence type="ECO:0000256" key="4">
    <source>
        <dbReference type="ARBA" id="ARBA00022692"/>
    </source>
</evidence>
<dbReference type="InParanoid" id="A0A540VB76"/>
<feature type="domain" description="ABC transmembrane type-1" evidence="8">
    <location>
        <begin position="69"/>
        <end position="253"/>
    </location>
</feature>
<evidence type="ECO:0000313" key="10">
    <source>
        <dbReference type="Proteomes" id="UP000317371"/>
    </source>
</evidence>
<feature type="transmembrane region" description="Helical" evidence="7">
    <location>
        <begin position="139"/>
        <end position="158"/>
    </location>
</feature>
<keyword evidence="2 7" id="KW-0813">Transport</keyword>
<keyword evidence="10" id="KW-1185">Reference proteome</keyword>
<dbReference type="Proteomes" id="UP000317371">
    <property type="component" value="Unassembled WGS sequence"/>
</dbReference>
<keyword evidence="4 7" id="KW-0812">Transmembrane</keyword>
<gene>
    <name evidence="9" type="ORF">FKZ61_18765</name>
</gene>
<sequence>MSARHLSPRPPASLEPGTVVPWDLMSVAAILGGTLLLWEVGVRLTETPPYILPAPSLVAQTLMRMPGFYASAALVTLGEALGGLALGVGVGTLTAAAITFRQRLARGVLALAILIKATPLVAIAPLLTIWLGFGAWPKIIITGLITFFPVLVNVHTGLHGADRALLSLLHSLHASQAETFRYARWPAALPYLFAALKVTAPLSLVGAVVAEWAGASSGLGRSMWLAYTNLNLPMLFAAVFCLAAMGVALYGLVGWLERRVVFW</sequence>
<evidence type="ECO:0000313" key="9">
    <source>
        <dbReference type="EMBL" id="TQE94018.1"/>
    </source>
</evidence>
<dbReference type="PANTHER" id="PTHR30151">
    <property type="entry name" value="ALKANE SULFONATE ABC TRANSPORTER-RELATED, MEMBRANE SUBUNIT"/>
    <property type="match status" value="1"/>
</dbReference>
<evidence type="ECO:0000256" key="6">
    <source>
        <dbReference type="ARBA" id="ARBA00023136"/>
    </source>
</evidence>
<dbReference type="EMBL" id="VIGC01000029">
    <property type="protein sequence ID" value="TQE94018.1"/>
    <property type="molecule type" value="Genomic_DNA"/>
</dbReference>
<feature type="transmembrane region" description="Helical" evidence="7">
    <location>
        <begin position="81"/>
        <end position="100"/>
    </location>
</feature>
<dbReference type="RefSeq" id="WP_141611702.1">
    <property type="nucleotide sequence ID" value="NZ_VIGC02000029.1"/>
</dbReference>
<proteinExistence type="inferred from homology"/>
<dbReference type="Pfam" id="PF00528">
    <property type="entry name" value="BPD_transp_1"/>
    <property type="match status" value="1"/>
</dbReference>
<evidence type="ECO:0000256" key="7">
    <source>
        <dbReference type="RuleBase" id="RU363032"/>
    </source>
</evidence>
<feature type="transmembrane region" description="Helical" evidence="7">
    <location>
        <begin position="107"/>
        <end position="133"/>
    </location>
</feature>
<evidence type="ECO:0000256" key="2">
    <source>
        <dbReference type="ARBA" id="ARBA00022448"/>
    </source>
</evidence>
<dbReference type="OrthoDB" id="9804353at2"/>
<evidence type="ECO:0000259" key="8">
    <source>
        <dbReference type="PROSITE" id="PS50928"/>
    </source>
</evidence>
<evidence type="ECO:0000256" key="5">
    <source>
        <dbReference type="ARBA" id="ARBA00022989"/>
    </source>
</evidence>
<evidence type="ECO:0000256" key="1">
    <source>
        <dbReference type="ARBA" id="ARBA00004651"/>
    </source>
</evidence>
<feature type="transmembrane region" description="Helical" evidence="7">
    <location>
        <begin position="191"/>
        <end position="214"/>
    </location>
</feature>
<dbReference type="GO" id="GO:0055085">
    <property type="term" value="P:transmembrane transport"/>
    <property type="evidence" value="ECO:0007669"/>
    <property type="project" value="InterPro"/>
</dbReference>
<accession>A0A540VB76</accession>
<feature type="transmembrane region" description="Helical" evidence="7">
    <location>
        <begin position="234"/>
        <end position="256"/>
    </location>
</feature>
<name>A0A540VB76_9CHLR</name>
<comment type="subcellular location">
    <subcellularLocation>
        <location evidence="1 7">Cell membrane</location>
        <topology evidence="1 7">Multi-pass membrane protein</topology>
    </subcellularLocation>
</comment>
<protein>
    <submittedName>
        <fullName evidence="9">ABC transporter permease</fullName>
    </submittedName>
</protein>
<reference evidence="9 10" key="1">
    <citation type="submission" date="2019-06" db="EMBL/GenBank/DDBJ databases">
        <title>Genome sequence of Litorilinea aerophila BAA-2444.</title>
        <authorList>
            <person name="Maclea K.S."/>
            <person name="Maurais E.G."/>
            <person name="Iannazzi L.C."/>
        </authorList>
    </citation>
    <scope>NUCLEOTIDE SEQUENCE [LARGE SCALE GENOMIC DNA]</scope>
    <source>
        <strain evidence="9 10">ATCC BAA-2444</strain>
    </source>
</reference>
<evidence type="ECO:0000256" key="3">
    <source>
        <dbReference type="ARBA" id="ARBA00022475"/>
    </source>
</evidence>
<dbReference type="Gene3D" id="1.10.3720.10">
    <property type="entry name" value="MetI-like"/>
    <property type="match status" value="1"/>
</dbReference>
<dbReference type="InterPro" id="IPR035906">
    <property type="entry name" value="MetI-like_sf"/>
</dbReference>
<comment type="caution">
    <text evidence="9">The sequence shown here is derived from an EMBL/GenBank/DDBJ whole genome shotgun (WGS) entry which is preliminary data.</text>
</comment>
<organism evidence="9 10">
    <name type="scientific">Litorilinea aerophila</name>
    <dbReference type="NCBI Taxonomy" id="1204385"/>
    <lineage>
        <taxon>Bacteria</taxon>
        <taxon>Bacillati</taxon>
        <taxon>Chloroflexota</taxon>
        <taxon>Caldilineae</taxon>
        <taxon>Caldilineales</taxon>
        <taxon>Caldilineaceae</taxon>
        <taxon>Litorilinea</taxon>
    </lineage>
</organism>
<dbReference type="GO" id="GO:0005886">
    <property type="term" value="C:plasma membrane"/>
    <property type="evidence" value="ECO:0007669"/>
    <property type="project" value="UniProtKB-SubCell"/>
</dbReference>